<organism evidence="2 3">
    <name type="scientific">Amantichitinum ursilacus</name>
    <dbReference type="NCBI Taxonomy" id="857265"/>
    <lineage>
        <taxon>Bacteria</taxon>
        <taxon>Pseudomonadati</taxon>
        <taxon>Pseudomonadota</taxon>
        <taxon>Betaproteobacteria</taxon>
        <taxon>Neisseriales</taxon>
        <taxon>Chitinibacteraceae</taxon>
        <taxon>Amantichitinum</taxon>
    </lineage>
</organism>
<dbReference type="PANTHER" id="PTHR33495">
    <property type="entry name" value="ANTI-SIGMA FACTOR ANTAGONIST TM_1081-RELATED-RELATED"/>
    <property type="match status" value="1"/>
</dbReference>
<dbReference type="SUPFAM" id="SSF52091">
    <property type="entry name" value="SpoIIaa-like"/>
    <property type="match status" value="1"/>
</dbReference>
<dbReference type="Pfam" id="PF01740">
    <property type="entry name" value="STAS"/>
    <property type="match status" value="1"/>
</dbReference>
<dbReference type="EMBL" id="LAQT01000010">
    <property type="protein sequence ID" value="KPC52302.1"/>
    <property type="molecule type" value="Genomic_DNA"/>
</dbReference>
<keyword evidence="3" id="KW-1185">Reference proteome</keyword>
<reference evidence="2 3" key="1">
    <citation type="submission" date="2015-07" db="EMBL/GenBank/DDBJ databases">
        <title>Draft genome sequence of the Amantichitinum ursilacus IGB-41, a new chitin-degrading bacterium.</title>
        <authorList>
            <person name="Kirstahler P."/>
            <person name="Guenther M."/>
            <person name="Grumaz C."/>
            <person name="Rupp S."/>
            <person name="Zibek S."/>
            <person name="Sohn K."/>
        </authorList>
    </citation>
    <scope>NUCLEOTIDE SEQUENCE [LARGE SCALE GENOMIC DNA]</scope>
    <source>
        <strain evidence="2 3">IGB-41</strain>
    </source>
</reference>
<evidence type="ECO:0000313" key="3">
    <source>
        <dbReference type="Proteomes" id="UP000037939"/>
    </source>
</evidence>
<gene>
    <name evidence="2" type="ORF">WG78_14625</name>
</gene>
<comment type="caution">
    <text evidence="2">The sequence shown here is derived from an EMBL/GenBank/DDBJ whole genome shotgun (WGS) entry which is preliminary data.</text>
</comment>
<name>A0A0N0GN69_9NEIS</name>
<sequence>MNVIARNAANGATVFMIKGPFTQDAYREFRTQTSSFLADHSPSRIVVDFSEADYVDSAGLGMLLSLRDRAAGVPITLQAANPAISKVFEIANLKKLFHIN</sequence>
<evidence type="ECO:0000259" key="1">
    <source>
        <dbReference type="PROSITE" id="PS50801"/>
    </source>
</evidence>
<dbReference type="Gene3D" id="3.30.750.24">
    <property type="entry name" value="STAS domain"/>
    <property type="match status" value="1"/>
</dbReference>
<proteinExistence type="predicted"/>
<dbReference type="RefSeq" id="WP_053938539.1">
    <property type="nucleotide sequence ID" value="NZ_LAQT01000010.1"/>
</dbReference>
<accession>A0A0N0GN69</accession>
<dbReference type="Proteomes" id="UP000037939">
    <property type="component" value="Unassembled WGS sequence"/>
</dbReference>
<dbReference type="OrthoDB" id="278639at2"/>
<protein>
    <submittedName>
        <fullName evidence="2">Putative anti-sigma factor antagonist</fullName>
    </submittedName>
</protein>
<evidence type="ECO:0000313" key="2">
    <source>
        <dbReference type="EMBL" id="KPC52302.1"/>
    </source>
</evidence>
<dbReference type="AlphaFoldDB" id="A0A0N0GN69"/>
<dbReference type="CDD" id="cd07043">
    <property type="entry name" value="STAS_anti-anti-sigma_factors"/>
    <property type="match status" value="1"/>
</dbReference>
<dbReference type="InterPro" id="IPR036513">
    <property type="entry name" value="STAS_dom_sf"/>
</dbReference>
<feature type="domain" description="STAS" evidence="1">
    <location>
        <begin position="2"/>
        <end position="100"/>
    </location>
</feature>
<dbReference type="STRING" id="857265.WG78_14625"/>
<dbReference type="PROSITE" id="PS50801">
    <property type="entry name" value="STAS"/>
    <property type="match status" value="1"/>
</dbReference>
<dbReference type="InterPro" id="IPR002645">
    <property type="entry name" value="STAS_dom"/>
</dbReference>
<dbReference type="GO" id="GO:0043856">
    <property type="term" value="F:anti-sigma factor antagonist activity"/>
    <property type="evidence" value="ECO:0007669"/>
    <property type="project" value="TreeGrafter"/>
</dbReference>